<accession>A0ABV8I2V2</accession>
<evidence type="ECO:0000313" key="2">
    <source>
        <dbReference type="EMBL" id="MFC4057372.1"/>
    </source>
</evidence>
<feature type="region of interest" description="Disordered" evidence="1">
    <location>
        <begin position="192"/>
        <end position="228"/>
    </location>
</feature>
<protein>
    <recommendedName>
        <fullName evidence="4">Guanylate cyclase domain-containing protein</fullName>
    </recommendedName>
</protein>
<organism evidence="2 3">
    <name type="scientific">Planomonospora corallina</name>
    <dbReference type="NCBI Taxonomy" id="1806052"/>
    <lineage>
        <taxon>Bacteria</taxon>
        <taxon>Bacillati</taxon>
        <taxon>Actinomycetota</taxon>
        <taxon>Actinomycetes</taxon>
        <taxon>Streptosporangiales</taxon>
        <taxon>Streptosporangiaceae</taxon>
        <taxon>Planomonospora</taxon>
    </lineage>
</organism>
<comment type="caution">
    <text evidence="2">The sequence shown here is derived from an EMBL/GenBank/DDBJ whole genome shotgun (WGS) entry which is preliminary data.</text>
</comment>
<sequence length="250" mass="27427">MPRDHRRRLLLKTDIVGYGTRDDRDQHVIQRNFLHLLEDAAAAAGLNRRKWFTQSSGDGEFAVLPGNEPEPRVVDEFVRQLDKALGRHNAGVLPSARMRLRVAIHFGVVSSADNGISGAAAVTVGRLLDCAPLREAITSEESANLALIVSDEIYRGTIAGHHTTWDDGAFRRVTVQVKELTAHAWILVPGAGAPRGDVRERNPREESARERTGREQTPRPSQGPRASQVVVNTFYGTVNTHGGDIGISNH</sequence>
<evidence type="ECO:0008006" key="4">
    <source>
        <dbReference type="Google" id="ProtNLM"/>
    </source>
</evidence>
<proteinExistence type="predicted"/>
<keyword evidence="3" id="KW-1185">Reference proteome</keyword>
<dbReference type="Proteomes" id="UP001595850">
    <property type="component" value="Unassembled WGS sequence"/>
</dbReference>
<dbReference type="EMBL" id="JBHSBM010000010">
    <property type="protein sequence ID" value="MFC4057372.1"/>
    <property type="molecule type" value="Genomic_DNA"/>
</dbReference>
<evidence type="ECO:0000256" key="1">
    <source>
        <dbReference type="SAM" id="MobiDB-lite"/>
    </source>
</evidence>
<feature type="compositionally biased region" description="Basic and acidic residues" evidence="1">
    <location>
        <begin position="196"/>
        <end position="217"/>
    </location>
</feature>
<reference evidence="3" key="1">
    <citation type="journal article" date="2019" name="Int. J. Syst. Evol. Microbiol.">
        <title>The Global Catalogue of Microorganisms (GCM) 10K type strain sequencing project: providing services to taxonomists for standard genome sequencing and annotation.</title>
        <authorList>
            <consortium name="The Broad Institute Genomics Platform"/>
            <consortium name="The Broad Institute Genome Sequencing Center for Infectious Disease"/>
            <person name="Wu L."/>
            <person name="Ma J."/>
        </authorList>
    </citation>
    <scope>NUCLEOTIDE SEQUENCE [LARGE SCALE GENOMIC DNA]</scope>
    <source>
        <strain evidence="3">TBRC 4489</strain>
    </source>
</reference>
<dbReference type="RefSeq" id="WP_377285347.1">
    <property type="nucleotide sequence ID" value="NZ_JBHSBM010000010.1"/>
</dbReference>
<evidence type="ECO:0000313" key="3">
    <source>
        <dbReference type="Proteomes" id="UP001595850"/>
    </source>
</evidence>
<gene>
    <name evidence="2" type="ORF">ACFOWE_03655</name>
</gene>
<dbReference type="InterPro" id="IPR029787">
    <property type="entry name" value="Nucleotide_cyclase"/>
</dbReference>
<dbReference type="SUPFAM" id="SSF55073">
    <property type="entry name" value="Nucleotide cyclase"/>
    <property type="match status" value="1"/>
</dbReference>
<name>A0ABV8I2V2_9ACTN</name>
<dbReference type="Gene3D" id="3.30.70.1230">
    <property type="entry name" value="Nucleotide cyclase"/>
    <property type="match status" value="1"/>
</dbReference>